<organism evidence="6 7">
    <name type="scientific">Enterococcus silesiacus</name>
    <dbReference type="NCBI Taxonomy" id="332949"/>
    <lineage>
        <taxon>Bacteria</taxon>
        <taxon>Bacillati</taxon>
        <taxon>Bacillota</taxon>
        <taxon>Bacilli</taxon>
        <taxon>Lactobacillales</taxon>
        <taxon>Enterococcaceae</taxon>
        <taxon>Enterococcus</taxon>
    </lineage>
</organism>
<evidence type="ECO:0000259" key="5">
    <source>
        <dbReference type="PROSITE" id="PS50937"/>
    </source>
</evidence>
<dbReference type="InterPro" id="IPR009061">
    <property type="entry name" value="DNA-bd_dom_put_sf"/>
</dbReference>
<accession>A0AA91JQQ2</accession>
<sequence length="152" mass="17921">MVEGQAKIEIKKEKKMSYSLDEVSRLTKLTKSSIRYYDTHNIITIKRSDKGYREFSEDDLVVLHYIAFMKKSKFTLKEIAIIVKALYRDDYEDSTMAIQRQLQLKLIDLKAQFISLQKNILLIETIQPSINKVRTPKDEREILDRISELMSD</sequence>
<evidence type="ECO:0000256" key="2">
    <source>
        <dbReference type="ARBA" id="ARBA00023015"/>
    </source>
</evidence>
<dbReference type="Pfam" id="PF13411">
    <property type="entry name" value="MerR_1"/>
    <property type="match status" value="1"/>
</dbReference>
<dbReference type="GO" id="GO:0003677">
    <property type="term" value="F:DNA binding"/>
    <property type="evidence" value="ECO:0007669"/>
    <property type="project" value="UniProtKB-KW"/>
</dbReference>
<evidence type="ECO:0000313" key="6">
    <source>
        <dbReference type="EMBL" id="OJG93164.1"/>
    </source>
</evidence>
<dbReference type="SUPFAM" id="SSF46955">
    <property type="entry name" value="Putative DNA-binding domain"/>
    <property type="match status" value="1"/>
</dbReference>
<dbReference type="PANTHER" id="PTHR30204:SF69">
    <property type="entry name" value="MERR-FAMILY TRANSCRIPTIONAL REGULATOR"/>
    <property type="match status" value="1"/>
</dbReference>
<protein>
    <recommendedName>
        <fullName evidence="5">HTH merR-type domain-containing protein</fullName>
    </recommendedName>
</protein>
<dbReference type="GO" id="GO:0003700">
    <property type="term" value="F:DNA-binding transcription factor activity"/>
    <property type="evidence" value="ECO:0007669"/>
    <property type="project" value="InterPro"/>
</dbReference>
<evidence type="ECO:0000256" key="1">
    <source>
        <dbReference type="ARBA" id="ARBA00022491"/>
    </source>
</evidence>
<keyword evidence="4" id="KW-0804">Transcription</keyword>
<feature type="domain" description="HTH merR-type" evidence="5">
    <location>
        <begin position="17"/>
        <end position="85"/>
    </location>
</feature>
<dbReference type="PROSITE" id="PS50937">
    <property type="entry name" value="HTH_MERR_2"/>
    <property type="match status" value="1"/>
</dbReference>
<keyword evidence="3" id="KW-0238">DNA-binding</keyword>
<keyword evidence="1" id="KW-0678">Repressor</keyword>
<dbReference type="AlphaFoldDB" id="A0AA91JQQ2"/>
<evidence type="ECO:0000256" key="3">
    <source>
        <dbReference type="ARBA" id="ARBA00023125"/>
    </source>
</evidence>
<keyword evidence="2" id="KW-0805">Transcription regulation</keyword>
<dbReference type="SMART" id="SM00422">
    <property type="entry name" value="HTH_MERR"/>
    <property type="match status" value="1"/>
</dbReference>
<evidence type="ECO:0000256" key="4">
    <source>
        <dbReference type="ARBA" id="ARBA00023163"/>
    </source>
</evidence>
<gene>
    <name evidence="6" type="ORF">RV15_GL001196</name>
</gene>
<dbReference type="PANTHER" id="PTHR30204">
    <property type="entry name" value="REDOX-CYCLING DRUG-SENSING TRANSCRIPTIONAL ACTIVATOR SOXR"/>
    <property type="match status" value="1"/>
</dbReference>
<comment type="caution">
    <text evidence="6">The sequence shown here is derived from an EMBL/GenBank/DDBJ whole genome shotgun (WGS) entry which is preliminary data.</text>
</comment>
<dbReference type="EMBL" id="JXLC01000002">
    <property type="protein sequence ID" value="OJG93164.1"/>
    <property type="molecule type" value="Genomic_DNA"/>
</dbReference>
<reference evidence="6 7" key="1">
    <citation type="submission" date="2014-12" db="EMBL/GenBank/DDBJ databases">
        <title>Draft genome sequences of 29 type strains of Enterococci.</title>
        <authorList>
            <person name="Zhong Z."/>
            <person name="Sun Z."/>
            <person name="Liu W."/>
            <person name="Zhang W."/>
            <person name="Zhang H."/>
        </authorList>
    </citation>
    <scope>NUCLEOTIDE SEQUENCE [LARGE SCALE GENOMIC DNA]</scope>
    <source>
        <strain evidence="6 7">DSM 22801</strain>
    </source>
</reference>
<proteinExistence type="predicted"/>
<dbReference type="InterPro" id="IPR000551">
    <property type="entry name" value="MerR-type_HTH_dom"/>
</dbReference>
<evidence type="ECO:0000313" key="7">
    <source>
        <dbReference type="Proteomes" id="UP000183039"/>
    </source>
</evidence>
<dbReference type="Proteomes" id="UP000183039">
    <property type="component" value="Unassembled WGS sequence"/>
</dbReference>
<name>A0AA91JQQ2_9ENTE</name>
<dbReference type="InterPro" id="IPR047057">
    <property type="entry name" value="MerR_fam"/>
</dbReference>
<dbReference type="CDD" id="cd00592">
    <property type="entry name" value="HTH_MerR-like"/>
    <property type="match status" value="1"/>
</dbReference>
<dbReference type="Gene3D" id="1.10.1660.10">
    <property type="match status" value="1"/>
</dbReference>